<keyword evidence="8" id="KW-0406">Ion transport</keyword>
<dbReference type="CDD" id="cd12822">
    <property type="entry name" value="TmCorA-like"/>
    <property type="match status" value="1"/>
</dbReference>
<dbReference type="RefSeq" id="WP_004475815.1">
    <property type="nucleotide sequence ID" value="NZ_AHON02000013.1"/>
</dbReference>
<dbReference type="Pfam" id="PF01544">
    <property type="entry name" value="CorA"/>
    <property type="match status" value="1"/>
</dbReference>
<dbReference type="EMBL" id="AHON02000013">
    <property type="protein sequence ID" value="EKO35520.1"/>
    <property type="molecule type" value="Genomic_DNA"/>
</dbReference>
<keyword evidence="4 8" id="KW-1003">Cell membrane</keyword>
<organism evidence="9 10">
    <name type="scientific">Leptospira santarosai str. MOR084</name>
    <dbReference type="NCBI Taxonomy" id="1049984"/>
    <lineage>
        <taxon>Bacteria</taxon>
        <taxon>Pseudomonadati</taxon>
        <taxon>Spirochaetota</taxon>
        <taxon>Spirochaetia</taxon>
        <taxon>Leptospirales</taxon>
        <taxon>Leptospiraceae</taxon>
        <taxon>Leptospira</taxon>
    </lineage>
</organism>
<dbReference type="AlphaFoldDB" id="A0A0E2BK20"/>
<keyword evidence="6 8" id="KW-1133">Transmembrane helix</keyword>
<evidence type="ECO:0000313" key="9">
    <source>
        <dbReference type="EMBL" id="EKO35520.1"/>
    </source>
</evidence>
<dbReference type="InterPro" id="IPR002523">
    <property type="entry name" value="MgTranspt_CorA/ZnTranspt_ZntB"/>
</dbReference>
<dbReference type="GO" id="GO:0000287">
    <property type="term" value="F:magnesium ion binding"/>
    <property type="evidence" value="ECO:0007669"/>
    <property type="project" value="TreeGrafter"/>
</dbReference>
<sequence length="342" mass="40431">MKRILFTEFFPEENREKSVANPCQMLPETDDKPPGFSELEWLCTKGLVWIDLDSTEVEDMDFLARGCNFHPLAIEDCINKNQRPKLDEYGSYLFIVLHRFQYNIEKKILRNNEIHIFFNEKFVVTVHQNEEPSIEQLRGRCMTHGNPLSRGTDQILYMLFDHTVDSNFPILDKMSEEIVRIESQILVNQDSQQTIAGILFLKRNLTRIRRILSPQREIVNSLIRRDNSFLSPKIQIYFRDVYDHLSRIYETIDMDRDLLGNTMDAYFSVISQRTNDIVKRLTLINLIFMPLTFLTGFFGMNFTTIPYENAPLLYVTIGLMYLIPIGMIFWFRKKHWFKTPNA</sequence>
<evidence type="ECO:0000256" key="5">
    <source>
        <dbReference type="ARBA" id="ARBA00022692"/>
    </source>
</evidence>
<dbReference type="GO" id="GO:0005886">
    <property type="term" value="C:plasma membrane"/>
    <property type="evidence" value="ECO:0007669"/>
    <property type="project" value="UniProtKB-SubCell"/>
</dbReference>
<feature type="transmembrane region" description="Helical" evidence="8">
    <location>
        <begin position="312"/>
        <end position="331"/>
    </location>
</feature>
<evidence type="ECO:0000256" key="3">
    <source>
        <dbReference type="ARBA" id="ARBA00022448"/>
    </source>
</evidence>
<keyword evidence="3 8" id="KW-0813">Transport</keyword>
<dbReference type="GO" id="GO:0050897">
    <property type="term" value="F:cobalt ion binding"/>
    <property type="evidence" value="ECO:0007669"/>
    <property type="project" value="TreeGrafter"/>
</dbReference>
<proteinExistence type="inferred from homology"/>
<comment type="caution">
    <text evidence="9">The sequence shown here is derived from an EMBL/GenBank/DDBJ whole genome shotgun (WGS) entry which is preliminary data.</text>
</comment>
<reference evidence="9" key="1">
    <citation type="submission" date="2012-10" db="EMBL/GenBank/DDBJ databases">
        <authorList>
            <person name="Harkins D.M."/>
            <person name="Durkin A.S."/>
            <person name="Brinkac L.M."/>
            <person name="Haft D.H."/>
            <person name="Selengut J.D."/>
            <person name="Sanka R."/>
            <person name="DePew J."/>
            <person name="Purushe J."/>
            <person name="Matthias M.A."/>
            <person name="Vinetz J.M."/>
            <person name="Sutton G.G."/>
            <person name="Nierman W.C."/>
            <person name="Fouts D.E."/>
        </authorList>
    </citation>
    <scope>NUCLEOTIDE SEQUENCE [LARGE SCALE GENOMIC DNA]</scope>
    <source>
        <strain evidence="9">MOR084</strain>
    </source>
</reference>
<comment type="similarity">
    <text evidence="2 8">Belongs to the CorA metal ion transporter (MIT) (TC 1.A.35) family.</text>
</comment>
<feature type="transmembrane region" description="Helical" evidence="8">
    <location>
        <begin position="281"/>
        <end position="300"/>
    </location>
</feature>
<evidence type="ECO:0000256" key="1">
    <source>
        <dbReference type="ARBA" id="ARBA00004651"/>
    </source>
</evidence>
<comment type="function">
    <text evidence="8">Mediates influx of magnesium ions.</text>
</comment>
<dbReference type="GO" id="GO:0015095">
    <property type="term" value="F:magnesium ion transmembrane transporter activity"/>
    <property type="evidence" value="ECO:0007669"/>
    <property type="project" value="UniProtKB-UniRule"/>
</dbReference>
<evidence type="ECO:0000256" key="2">
    <source>
        <dbReference type="ARBA" id="ARBA00009765"/>
    </source>
</evidence>
<dbReference type="Gene3D" id="3.30.460.20">
    <property type="entry name" value="CorA soluble domain-like"/>
    <property type="match status" value="1"/>
</dbReference>
<dbReference type="Gene3D" id="1.20.58.340">
    <property type="entry name" value="Magnesium transport protein CorA, transmembrane region"/>
    <property type="match status" value="2"/>
</dbReference>
<dbReference type="InterPro" id="IPR045863">
    <property type="entry name" value="CorA_TM1_TM2"/>
</dbReference>
<keyword evidence="8" id="KW-0460">Magnesium</keyword>
<evidence type="ECO:0000313" key="10">
    <source>
        <dbReference type="Proteomes" id="UP000006329"/>
    </source>
</evidence>
<dbReference type="InterPro" id="IPR004488">
    <property type="entry name" value="Mg/Co-transport_prot_CorA"/>
</dbReference>
<dbReference type="NCBIfam" id="TIGR00383">
    <property type="entry name" value="corA"/>
    <property type="match status" value="1"/>
</dbReference>
<dbReference type="GO" id="GO:0015087">
    <property type="term" value="F:cobalt ion transmembrane transporter activity"/>
    <property type="evidence" value="ECO:0007669"/>
    <property type="project" value="UniProtKB-UniRule"/>
</dbReference>
<evidence type="ECO:0000256" key="4">
    <source>
        <dbReference type="ARBA" id="ARBA00022475"/>
    </source>
</evidence>
<accession>A0A0E2BK20</accession>
<gene>
    <name evidence="8 9" type="primary">corA</name>
    <name evidence="9" type="ORF">LEP1GSC179_1130</name>
</gene>
<name>A0A0E2BK20_9LEPT</name>
<keyword evidence="7 8" id="KW-0472">Membrane</keyword>
<dbReference type="PANTHER" id="PTHR46494">
    <property type="entry name" value="CORA FAMILY METAL ION TRANSPORTER (EUROFUNG)"/>
    <property type="match status" value="1"/>
</dbReference>
<dbReference type="PANTHER" id="PTHR46494:SF1">
    <property type="entry name" value="CORA FAMILY METAL ION TRANSPORTER (EUROFUNG)"/>
    <property type="match status" value="1"/>
</dbReference>
<evidence type="ECO:0000256" key="6">
    <source>
        <dbReference type="ARBA" id="ARBA00022989"/>
    </source>
</evidence>
<dbReference type="SUPFAM" id="SSF143865">
    <property type="entry name" value="CorA soluble domain-like"/>
    <property type="match status" value="1"/>
</dbReference>
<keyword evidence="5 8" id="KW-0812">Transmembrane</keyword>
<keyword evidence="10" id="KW-1185">Reference proteome</keyword>
<protein>
    <recommendedName>
        <fullName evidence="8">Magnesium transport protein CorA</fullName>
    </recommendedName>
</protein>
<dbReference type="InterPro" id="IPR045861">
    <property type="entry name" value="CorA_cytoplasmic_dom"/>
</dbReference>
<comment type="subcellular location">
    <subcellularLocation>
        <location evidence="1">Cell membrane</location>
        <topology evidence="1">Multi-pass membrane protein</topology>
    </subcellularLocation>
    <subcellularLocation>
        <location evidence="8">Membrane</location>
        <topology evidence="8">Multi-pass membrane protein</topology>
    </subcellularLocation>
</comment>
<evidence type="ECO:0000256" key="7">
    <source>
        <dbReference type="ARBA" id="ARBA00023136"/>
    </source>
</evidence>
<dbReference type="Proteomes" id="UP000006329">
    <property type="component" value="Unassembled WGS sequence"/>
</dbReference>
<dbReference type="SUPFAM" id="SSF144083">
    <property type="entry name" value="Magnesium transport protein CorA, transmembrane region"/>
    <property type="match status" value="1"/>
</dbReference>
<evidence type="ECO:0000256" key="8">
    <source>
        <dbReference type="RuleBase" id="RU362010"/>
    </source>
</evidence>